<feature type="signal peptide" evidence="1">
    <location>
        <begin position="1"/>
        <end position="27"/>
    </location>
</feature>
<organism evidence="2 3">
    <name type="scientific">Endocarpon pusillum</name>
    <dbReference type="NCBI Taxonomy" id="364733"/>
    <lineage>
        <taxon>Eukaryota</taxon>
        <taxon>Fungi</taxon>
        <taxon>Dikarya</taxon>
        <taxon>Ascomycota</taxon>
        <taxon>Pezizomycotina</taxon>
        <taxon>Eurotiomycetes</taxon>
        <taxon>Chaetothyriomycetidae</taxon>
        <taxon>Verrucariales</taxon>
        <taxon>Verrucariaceae</taxon>
        <taxon>Endocarpon</taxon>
    </lineage>
</organism>
<evidence type="ECO:0000313" key="3">
    <source>
        <dbReference type="Proteomes" id="UP000606974"/>
    </source>
</evidence>
<sequence length="215" mass="22871">MHLFTPFLTSLTLGLLTTASALPTADAETNANADASPNPVALAPRACTTIPPSNIDILERGDPTNPHNGLIFNIVRTGTPPRNEYISVVTFSNIPAGATGCMFSLQFPPLAYPNQIATGPAIQADVWSVNPDRQGTSTWNNPPARREFVATTRFPTEASGTGSSTVLASNTCSETMSFLFEHSTWQQGGGSVRFFNSAGGNYRVPPVGFTMVFNC</sequence>
<dbReference type="EMBL" id="JAACFV010000024">
    <property type="protein sequence ID" value="KAF7510995.1"/>
    <property type="molecule type" value="Genomic_DNA"/>
</dbReference>
<comment type="caution">
    <text evidence="2">The sequence shown here is derived from an EMBL/GenBank/DDBJ whole genome shotgun (WGS) entry which is preliminary data.</text>
</comment>
<name>A0A8H7ATS5_9EURO</name>
<dbReference type="OrthoDB" id="5308323at2759"/>
<reference evidence="2" key="1">
    <citation type="submission" date="2020-02" db="EMBL/GenBank/DDBJ databases">
        <authorList>
            <person name="Palmer J.M."/>
        </authorList>
    </citation>
    <scope>NUCLEOTIDE SEQUENCE</scope>
    <source>
        <strain evidence="2">EPUS1.4</strain>
        <tissue evidence="2">Thallus</tissue>
    </source>
</reference>
<gene>
    <name evidence="2" type="ORF">GJ744_005541</name>
</gene>
<evidence type="ECO:0000313" key="2">
    <source>
        <dbReference type="EMBL" id="KAF7510995.1"/>
    </source>
</evidence>
<evidence type="ECO:0000256" key="1">
    <source>
        <dbReference type="SAM" id="SignalP"/>
    </source>
</evidence>
<dbReference type="AlphaFoldDB" id="A0A8H7ATS5"/>
<keyword evidence="1" id="KW-0732">Signal</keyword>
<dbReference type="Proteomes" id="UP000606974">
    <property type="component" value="Unassembled WGS sequence"/>
</dbReference>
<proteinExistence type="predicted"/>
<evidence type="ECO:0008006" key="4">
    <source>
        <dbReference type="Google" id="ProtNLM"/>
    </source>
</evidence>
<accession>A0A8H7ATS5</accession>
<feature type="chain" id="PRO_5034965503" description="Ubiquitin 3 binding protein But2 C-terminal domain-containing protein" evidence="1">
    <location>
        <begin position="28"/>
        <end position="215"/>
    </location>
</feature>
<protein>
    <recommendedName>
        <fullName evidence="4">Ubiquitin 3 binding protein But2 C-terminal domain-containing protein</fullName>
    </recommendedName>
</protein>
<keyword evidence="3" id="KW-1185">Reference proteome</keyword>